<dbReference type="PRINTS" id="PR00080">
    <property type="entry name" value="SDRFAMILY"/>
</dbReference>
<sequence>MTEVKSVLVTGASTGIGRATALRLDRAGFAVFAGVRRSEDAEALAADGSERLVPVLLDVTVDTQIAEAAALIAERVGDAGLDGLVNNAGIAAAAPLEFVPLDELRHQLEVNVVGQVAVTQSVLPLLRSARGRIVNVTSIGGIIAGGMLGPYNASKFALEAITHALRNELAPWGIEAIAIEPGQIATPIWSSASDRADRMLERMPGRAHELYGRAIAGARKYAKRAAESGISPDEVAAAIEKALTVRRPRTRYTVGTDALLGATLLARLPDRTRDRILSGRRR</sequence>
<evidence type="ECO:0000313" key="4">
    <source>
        <dbReference type="EMBL" id="MDO7881249.1"/>
    </source>
</evidence>
<dbReference type="InterPro" id="IPR057326">
    <property type="entry name" value="KR_dom"/>
</dbReference>
<dbReference type="PROSITE" id="PS00061">
    <property type="entry name" value="ADH_SHORT"/>
    <property type="match status" value="1"/>
</dbReference>
<dbReference type="PANTHER" id="PTHR43313">
    <property type="entry name" value="SHORT-CHAIN DEHYDROGENASE/REDUCTASE FAMILY 9C"/>
    <property type="match status" value="1"/>
</dbReference>
<dbReference type="RefSeq" id="WP_305001664.1">
    <property type="nucleotide sequence ID" value="NZ_JAUQUB010000001.1"/>
</dbReference>
<evidence type="ECO:0000256" key="2">
    <source>
        <dbReference type="RuleBase" id="RU000363"/>
    </source>
</evidence>
<dbReference type="SMART" id="SM00822">
    <property type="entry name" value="PKS_KR"/>
    <property type="match status" value="1"/>
</dbReference>
<gene>
    <name evidence="4" type="ORF">Q5716_03310</name>
</gene>
<keyword evidence="4" id="KW-0560">Oxidoreductase</keyword>
<protein>
    <submittedName>
        <fullName evidence="4">SDR family oxidoreductase</fullName>
        <ecNumber evidence="4">1.1.-.-</ecNumber>
    </submittedName>
</protein>
<feature type="domain" description="Ketoreductase" evidence="3">
    <location>
        <begin position="5"/>
        <end position="202"/>
    </location>
</feature>
<dbReference type="Gene3D" id="3.40.50.720">
    <property type="entry name" value="NAD(P)-binding Rossmann-like Domain"/>
    <property type="match status" value="1"/>
</dbReference>
<dbReference type="Proteomes" id="UP001241072">
    <property type="component" value="Unassembled WGS sequence"/>
</dbReference>
<dbReference type="PANTHER" id="PTHR43313:SF1">
    <property type="entry name" value="3BETA-HYDROXYSTEROID DEHYDROGENASE DHS-16"/>
    <property type="match status" value="1"/>
</dbReference>
<reference evidence="4 5" key="1">
    <citation type="submission" date="2023-07" db="EMBL/GenBank/DDBJ databases">
        <title>Protaetiibacter sp. nov WY-16 isolated from soil.</title>
        <authorList>
            <person name="Liu B."/>
            <person name="Wan Y."/>
        </authorList>
    </citation>
    <scope>NUCLEOTIDE SEQUENCE [LARGE SCALE GENOMIC DNA]</scope>
    <source>
        <strain evidence="4 5">WY-16</strain>
    </source>
</reference>
<dbReference type="GO" id="GO:0016491">
    <property type="term" value="F:oxidoreductase activity"/>
    <property type="evidence" value="ECO:0007669"/>
    <property type="project" value="UniProtKB-KW"/>
</dbReference>
<evidence type="ECO:0000256" key="1">
    <source>
        <dbReference type="ARBA" id="ARBA00006484"/>
    </source>
</evidence>
<evidence type="ECO:0000259" key="3">
    <source>
        <dbReference type="SMART" id="SM00822"/>
    </source>
</evidence>
<dbReference type="CDD" id="cd05374">
    <property type="entry name" value="17beta-HSD-like_SDR_c"/>
    <property type="match status" value="1"/>
</dbReference>
<comment type="similarity">
    <text evidence="1 2">Belongs to the short-chain dehydrogenases/reductases (SDR) family.</text>
</comment>
<name>A0ABT9BJQ4_9MICO</name>
<dbReference type="PRINTS" id="PR00081">
    <property type="entry name" value="GDHRDH"/>
</dbReference>
<dbReference type="InterPro" id="IPR020904">
    <property type="entry name" value="Sc_DH/Rdtase_CS"/>
</dbReference>
<keyword evidence="5" id="KW-1185">Reference proteome</keyword>
<dbReference type="Pfam" id="PF00106">
    <property type="entry name" value="adh_short"/>
    <property type="match status" value="1"/>
</dbReference>
<dbReference type="InterPro" id="IPR036291">
    <property type="entry name" value="NAD(P)-bd_dom_sf"/>
</dbReference>
<dbReference type="EC" id="1.1.-.-" evidence="4"/>
<accession>A0ABT9BJQ4</accession>
<comment type="caution">
    <text evidence="4">The sequence shown here is derived from an EMBL/GenBank/DDBJ whole genome shotgun (WGS) entry which is preliminary data.</text>
</comment>
<dbReference type="InterPro" id="IPR002347">
    <property type="entry name" value="SDR_fam"/>
</dbReference>
<dbReference type="SUPFAM" id="SSF51735">
    <property type="entry name" value="NAD(P)-binding Rossmann-fold domains"/>
    <property type="match status" value="1"/>
</dbReference>
<evidence type="ECO:0000313" key="5">
    <source>
        <dbReference type="Proteomes" id="UP001241072"/>
    </source>
</evidence>
<proteinExistence type="inferred from homology"/>
<dbReference type="EMBL" id="JAUQUB010000001">
    <property type="protein sequence ID" value="MDO7881249.1"/>
    <property type="molecule type" value="Genomic_DNA"/>
</dbReference>
<organism evidence="4 5">
    <name type="scientific">Antiquaquibacter soli</name>
    <dbReference type="NCBI Taxonomy" id="3064523"/>
    <lineage>
        <taxon>Bacteria</taxon>
        <taxon>Bacillati</taxon>
        <taxon>Actinomycetota</taxon>
        <taxon>Actinomycetes</taxon>
        <taxon>Micrococcales</taxon>
        <taxon>Microbacteriaceae</taxon>
        <taxon>Antiquaquibacter</taxon>
    </lineage>
</organism>